<dbReference type="AlphaFoldDB" id="A0A1G7EJW0"/>
<sequence>MKSVALLSVLMFGATALHAQQPAAPAARPAPAPLQVPNPHYVSIPMHIDVNAPVDKVWARIGKYCDIGEWGIPNCKILSGEGDFGTVRSIGNEILVAKTQYSYTYTQPVRDGVTYNLYHGTLEARALTPTTTRIFYTLLFDNSMLADDAAREKDIANRTARFTKMLGNMKILCEGGTLPPGSLAAPPVIPSATR</sequence>
<proteinExistence type="predicted"/>
<reference evidence="2 3" key="1">
    <citation type="submission" date="2016-10" db="EMBL/GenBank/DDBJ databases">
        <authorList>
            <person name="de Groot N.N."/>
        </authorList>
    </citation>
    <scope>NUCLEOTIDE SEQUENCE [LARGE SCALE GENOMIC DNA]</scope>
    <source>
        <strain evidence="2 3">GAS232</strain>
    </source>
</reference>
<evidence type="ECO:0000313" key="2">
    <source>
        <dbReference type="EMBL" id="SDE63979.1"/>
    </source>
</evidence>
<evidence type="ECO:0008006" key="4">
    <source>
        <dbReference type="Google" id="ProtNLM"/>
    </source>
</evidence>
<dbReference type="OrthoDB" id="1364128at2"/>
<feature type="signal peptide" evidence="1">
    <location>
        <begin position="1"/>
        <end position="19"/>
    </location>
</feature>
<dbReference type="RefSeq" id="WP_156784960.1">
    <property type="nucleotide sequence ID" value="NZ_LT629690.1"/>
</dbReference>
<protein>
    <recommendedName>
        <fullName evidence="4">Polyketide cyclase / dehydrase and lipid transport</fullName>
    </recommendedName>
</protein>
<keyword evidence="1" id="KW-0732">Signal</keyword>
<dbReference type="SUPFAM" id="SSF55961">
    <property type="entry name" value="Bet v1-like"/>
    <property type="match status" value="1"/>
</dbReference>
<dbReference type="Gene3D" id="3.30.530.20">
    <property type="match status" value="1"/>
</dbReference>
<dbReference type="Proteomes" id="UP000182427">
    <property type="component" value="Chromosome I"/>
</dbReference>
<dbReference type="EMBL" id="LT629690">
    <property type="protein sequence ID" value="SDE63979.1"/>
    <property type="molecule type" value="Genomic_DNA"/>
</dbReference>
<organism evidence="2 3">
    <name type="scientific">Terriglobus roseus</name>
    <dbReference type="NCBI Taxonomy" id="392734"/>
    <lineage>
        <taxon>Bacteria</taxon>
        <taxon>Pseudomonadati</taxon>
        <taxon>Acidobacteriota</taxon>
        <taxon>Terriglobia</taxon>
        <taxon>Terriglobales</taxon>
        <taxon>Acidobacteriaceae</taxon>
        <taxon>Terriglobus</taxon>
    </lineage>
</organism>
<dbReference type="InterPro" id="IPR023393">
    <property type="entry name" value="START-like_dom_sf"/>
</dbReference>
<accession>A0A1G7EJW0</accession>
<keyword evidence="3" id="KW-1185">Reference proteome</keyword>
<evidence type="ECO:0000313" key="3">
    <source>
        <dbReference type="Proteomes" id="UP000182427"/>
    </source>
</evidence>
<gene>
    <name evidence="2" type="ORF">SAMN05444167_0008</name>
</gene>
<evidence type="ECO:0000256" key="1">
    <source>
        <dbReference type="SAM" id="SignalP"/>
    </source>
</evidence>
<feature type="chain" id="PRO_5009240848" description="Polyketide cyclase / dehydrase and lipid transport" evidence="1">
    <location>
        <begin position="20"/>
        <end position="194"/>
    </location>
</feature>
<name>A0A1G7EJW0_9BACT</name>